<evidence type="ECO:0000256" key="12">
    <source>
        <dbReference type="PIRSR" id="PIRSR006118-2"/>
    </source>
</evidence>
<comment type="catalytic activity">
    <reaction evidence="1">
        <text>3-deoxy-alpha-D-manno-2-octulosonate-8-phosphate + H2O = 3-deoxy-alpha-D-manno-oct-2-ulosonate + phosphate</text>
        <dbReference type="Rhea" id="RHEA:11500"/>
        <dbReference type="ChEBI" id="CHEBI:15377"/>
        <dbReference type="ChEBI" id="CHEBI:43474"/>
        <dbReference type="ChEBI" id="CHEBI:85985"/>
        <dbReference type="ChEBI" id="CHEBI:85986"/>
        <dbReference type="EC" id="3.1.3.45"/>
    </reaction>
</comment>
<organism evidence="13 14">
    <name type="scientific">Helicobacter canis</name>
    <dbReference type="NCBI Taxonomy" id="29419"/>
    <lineage>
        <taxon>Bacteria</taxon>
        <taxon>Pseudomonadati</taxon>
        <taxon>Campylobacterota</taxon>
        <taxon>Epsilonproteobacteria</taxon>
        <taxon>Campylobacterales</taxon>
        <taxon>Helicobacteraceae</taxon>
        <taxon>Helicobacter</taxon>
    </lineage>
</organism>
<dbReference type="GO" id="GO:0019143">
    <property type="term" value="F:3-deoxy-manno-octulosonate-8-phosphatase activity"/>
    <property type="evidence" value="ECO:0007669"/>
    <property type="project" value="UniProtKB-EC"/>
</dbReference>
<dbReference type="PANTHER" id="PTHR21485">
    <property type="entry name" value="HAD SUPERFAMILY MEMBERS CMAS AND KDSC"/>
    <property type="match status" value="1"/>
</dbReference>
<evidence type="ECO:0000256" key="3">
    <source>
        <dbReference type="ARBA" id="ARBA00005893"/>
    </source>
</evidence>
<evidence type="ECO:0000256" key="4">
    <source>
        <dbReference type="ARBA" id="ARBA00011881"/>
    </source>
</evidence>
<protein>
    <recommendedName>
        <fullName evidence="6">3-deoxy-D-manno-octulosonate 8-phosphate phosphatase KdsC</fullName>
        <ecNumber evidence="5">3.1.3.45</ecNumber>
    </recommendedName>
    <alternativeName>
        <fullName evidence="11">KDO 8-P phosphatase</fullName>
    </alternativeName>
</protein>
<evidence type="ECO:0000256" key="1">
    <source>
        <dbReference type="ARBA" id="ARBA00000898"/>
    </source>
</evidence>
<accession>A0A377J3B1</accession>
<keyword evidence="10" id="KW-0448">Lipopolysaccharide biosynthesis</keyword>
<dbReference type="InterPro" id="IPR036412">
    <property type="entry name" value="HAD-like_sf"/>
</dbReference>
<evidence type="ECO:0000256" key="9">
    <source>
        <dbReference type="ARBA" id="ARBA00022842"/>
    </source>
</evidence>
<comment type="subunit">
    <text evidence="4">Homotetramer.</text>
</comment>
<reference evidence="13 14" key="1">
    <citation type="submission" date="2018-06" db="EMBL/GenBank/DDBJ databases">
        <authorList>
            <consortium name="Pathogen Informatics"/>
            <person name="Doyle S."/>
        </authorList>
    </citation>
    <scope>NUCLEOTIDE SEQUENCE [LARGE SCALE GENOMIC DNA]</scope>
    <source>
        <strain evidence="13 14">NCTC12410</strain>
    </source>
</reference>
<dbReference type="AlphaFoldDB" id="A0A377J3B1"/>
<sequence>MIRLLLLDVDGTLTNGTINFLELDGGIYESKSFHIHDGLGIAAWLKLGREVAIISGRESKALRKRASELGVTRIFMGVQDKSVIARSIISGLNLSKDEVACIGDDINDLGMFRESGLRFAPANANAYLRSQADVLLTHTGGNGAVREMIEFILQRNEEEYQEFLALYE</sequence>
<dbReference type="SFLD" id="SFLDS00003">
    <property type="entry name" value="Haloacid_Dehalogenase"/>
    <property type="match status" value="1"/>
</dbReference>
<proteinExistence type="inferred from homology"/>
<evidence type="ECO:0000256" key="7">
    <source>
        <dbReference type="ARBA" id="ARBA00022723"/>
    </source>
</evidence>
<dbReference type="SFLD" id="SFLDG01138">
    <property type="entry name" value="C1.6.2:_Deoxy-d-mannose-octulo"/>
    <property type="match status" value="1"/>
</dbReference>
<dbReference type="Gene3D" id="3.40.50.1000">
    <property type="entry name" value="HAD superfamily/HAD-like"/>
    <property type="match status" value="1"/>
</dbReference>
<name>A0A377J3B1_9HELI</name>
<dbReference type="GO" id="GO:0046872">
    <property type="term" value="F:metal ion binding"/>
    <property type="evidence" value="ECO:0007669"/>
    <property type="project" value="UniProtKB-KW"/>
</dbReference>
<dbReference type="CDD" id="cd01630">
    <property type="entry name" value="HAD_KDO-like"/>
    <property type="match status" value="1"/>
</dbReference>
<dbReference type="EMBL" id="UGHV01000001">
    <property type="protein sequence ID" value="STO96987.1"/>
    <property type="molecule type" value="Genomic_DNA"/>
</dbReference>
<feature type="binding site" evidence="12">
    <location>
        <position position="8"/>
    </location>
    <ligand>
        <name>Mg(2+)</name>
        <dbReference type="ChEBI" id="CHEBI:18420"/>
    </ligand>
</feature>
<feature type="binding site" evidence="12">
    <location>
        <position position="10"/>
    </location>
    <ligand>
        <name>substrate</name>
    </ligand>
</feature>
<dbReference type="SUPFAM" id="SSF56784">
    <property type="entry name" value="HAD-like"/>
    <property type="match status" value="1"/>
</dbReference>
<dbReference type="GO" id="GO:0009103">
    <property type="term" value="P:lipopolysaccharide biosynthetic process"/>
    <property type="evidence" value="ECO:0007669"/>
    <property type="project" value="UniProtKB-KW"/>
</dbReference>
<evidence type="ECO:0000256" key="6">
    <source>
        <dbReference type="ARBA" id="ARBA00020092"/>
    </source>
</evidence>
<dbReference type="InterPro" id="IPR010023">
    <property type="entry name" value="KdsC_fam"/>
</dbReference>
<evidence type="ECO:0000256" key="5">
    <source>
        <dbReference type="ARBA" id="ARBA00013066"/>
    </source>
</evidence>
<dbReference type="NCBIfam" id="TIGR01670">
    <property type="entry name" value="KdsC-phosphatas"/>
    <property type="match status" value="1"/>
</dbReference>
<evidence type="ECO:0000256" key="8">
    <source>
        <dbReference type="ARBA" id="ARBA00022801"/>
    </source>
</evidence>
<keyword evidence="9 12" id="KW-0460">Magnesium</keyword>
<dbReference type="Proteomes" id="UP000254841">
    <property type="component" value="Unassembled WGS sequence"/>
</dbReference>
<gene>
    <name evidence="13" type="ORF">NCTC12410_00806</name>
</gene>
<comment type="similarity">
    <text evidence="3">Belongs to the KdsC family.</text>
</comment>
<dbReference type="InterPro" id="IPR050793">
    <property type="entry name" value="CMP-NeuNAc_synthase"/>
</dbReference>
<evidence type="ECO:0000256" key="2">
    <source>
        <dbReference type="ARBA" id="ARBA00001946"/>
    </source>
</evidence>
<dbReference type="EC" id="3.1.3.45" evidence="5"/>
<evidence type="ECO:0000313" key="14">
    <source>
        <dbReference type="Proteomes" id="UP000254841"/>
    </source>
</evidence>
<keyword evidence="8 13" id="KW-0378">Hydrolase</keyword>
<dbReference type="RefSeq" id="WP_115011269.1">
    <property type="nucleotide sequence ID" value="NZ_UGHV01000001.1"/>
</dbReference>
<dbReference type="SFLD" id="SFLDG01136">
    <property type="entry name" value="C1.6:_Phosphoserine_Phosphatas"/>
    <property type="match status" value="1"/>
</dbReference>
<evidence type="ECO:0000313" key="13">
    <source>
        <dbReference type="EMBL" id="STO96987.1"/>
    </source>
</evidence>
<dbReference type="Pfam" id="PF08282">
    <property type="entry name" value="Hydrolase_3"/>
    <property type="match status" value="1"/>
</dbReference>
<feature type="binding site" evidence="12">
    <location>
        <position position="104"/>
    </location>
    <ligand>
        <name>Mg(2+)</name>
        <dbReference type="ChEBI" id="CHEBI:18420"/>
    </ligand>
</feature>
<dbReference type="PANTHER" id="PTHR21485:SF6">
    <property type="entry name" value="N-ACYLNEURAMINATE CYTIDYLYLTRANSFERASE-RELATED"/>
    <property type="match status" value="1"/>
</dbReference>
<dbReference type="PIRSF" id="PIRSF006118">
    <property type="entry name" value="KDO8-P_Ptase"/>
    <property type="match status" value="1"/>
</dbReference>
<evidence type="ECO:0000256" key="11">
    <source>
        <dbReference type="ARBA" id="ARBA00031051"/>
    </source>
</evidence>
<evidence type="ECO:0000256" key="10">
    <source>
        <dbReference type="ARBA" id="ARBA00022985"/>
    </source>
</evidence>
<dbReference type="OrthoDB" id="9805604at2"/>
<comment type="cofactor">
    <cofactor evidence="2 12">
        <name>Mg(2+)</name>
        <dbReference type="ChEBI" id="CHEBI:18420"/>
    </cofactor>
</comment>
<dbReference type="InterPro" id="IPR023214">
    <property type="entry name" value="HAD_sf"/>
</dbReference>
<keyword evidence="7 12" id="KW-0479">Metal-binding</keyword>
<dbReference type="GO" id="GO:0008781">
    <property type="term" value="F:N-acylneuraminate cytidylyltransferase activity"/>
    <property type="evidence" value="ECO:0007669"/>
    <property type="project" value="TreeGrafter"/>
</dbReference>